<protein>
    <recommendedName>
        <fullName evidence="1">ATP-dependent DNA helicase</fullName>
        <ecNumber evidence="1">5.6.2.3</ecNumber>
    </recommendedName>
</protein>
<dbReference type="GO" id="GO:0005524">
    <property type="term" value="F:ATP binding"/>
    <property type="evidence" value="ECO:0007669"/>
    <property type="project" value="UniProtKB-KW"/>
</dbReference>
<dbReference type="OrthoDB" id="3366231at2759"/>
<dbReference type="GO" id="GO:0006310">
    <property type="term" value="P:DNA recombination"/>
    <property type="evidence" value="ECO:0007669"/>
    <property type="project" value="UniProtKB-KW"/>
</dbReference>
<dbReference type="PANTHER" id="PTHR10492:SF57">
    <property type="entry name" value="ATP-DEPENDENT DNA HELICASE"/>
    <property type="match status" value="1"/>
</dbReference>
<dbReference type="EMBL" id="KN821171">
    <property type="protein sequence ID" value="KIJ05187.1"/>
    <property type="molecule type" value="Genomic_DNA"/>
</dbReference>
<keyword evidence="1" id="KW-0378">Hydrolase</keyword>
<dbReference type="PANTHER" id="PTHR10492">
    <property type="match status" value="1"/>
</dbReference>
<dbReference type="GO" id="GO:0043139">
    <property type="term" value="F:5'-3' DNA helicase activity"/>
    <property type="evidence" value="ECO:0007669"/>
    <property type="project" value="UniProtKB-EC"/>
</dbReference>
<sequence length="59" mass="6568">LIIWDKVPMQDRCVIECVDRSLRDLLGVDLDFGGIPVVFGGDFCQTLPVVPHGSREQIV</sequence>
<accession>A0A0C9TAI5</accession>
<evidence type="ECO:0000313" key="4">
    <source>
        <dbReference type="Proteomes" id="UP000053647"/>
    </source>
</evidence>
<dbReference type="EC" id="5.6.2.3" evidence="1"/>
<dbReference type="Proteomes" id="UP000053647">
    <property type="component" value="Unassembled WGS sequence"/>
</dbReference>
<keyword evidence="1" id="KW-0227">DNA damage</keyword>
<comment type="similarity">
    <text evidence="1">Belongs to the helicase family.</text>
</comment>
<evidence type="ECO:0000256" key="1">
    <source>
        <dbReference type="RuleBase" id="RU363044"/>
    </source>
</evidence>
<keyword evidence="1" id="KW-0233">DNA recombination</keyword>
<keyword evidence="1" id="KW-0067">ATP-binding</keyword>
<dbReference type="InterPro" id="IPR027417">
    <property type="entry name" value="P-loop_NTPase"/>
</dbReference>
<organism evidence="3 4">
    <name type="scientific">Paxillus involutus ATCC 200175</name>
    <dbReference type="NCBI Taxonomy" id="664439"/>
    <lineage>
        <taxon>Eukaryota</taxon>
        <taxon>Fungi</taxon>
        <taxon>Dikarya</taxon>
        <taxon>Basidiomycota</taxon>
        <taxon>Agaricomycotina</taxon>
        <taxon>Agaricomycetes</taxon>
        <taxon>Agaricomycetidae</taxon>
        <taxon>Boletales</taxon>
        <taxon>Paxilineae</taxon>
        <taxon>Paxillaceae</taxon>
        <taxon>Paxillus</taxon>
    </lineage>
</organism>
<dbReference type="Pfam" id="PF05970">
    <property type="entry name" value="PIF1"/>
    <property type="match status" value="1"/>
</dbReference>
<dbReference type="InterPro" id="IPR010285">
    <property type="entry name" value="DNA_helicase_pif1-like_DEAD"/>
</dbReference>
<dbReference type="Gene3D" id="3.40.50.300">
    <property type="entry name" value="P-loop containing nucleotide triphosphate hydrolases"/>
    <property type="match status" value="1"/>
</dbReference>
<dbReference type="GO" id="GO:0016887">
    <property type="term" value="F:ATP hydrolysis activity"/>
    <property type="evidence" value="ECO:0007669"/>
    <property type="project" value="RHEA"/>
</dbReference>
<keyword evidence="1" id="KW-0347">Helicase</keyword>
<keyword evidence="1" id="KW-0234">DNA repair</keyword>
<comment type="cofactor">
    <cofactor evidence="1">
        <name>Mg(2+)</name>
        <dbReference type="ChEBI" id="CHEBI:18420"/>
    </cofactor>
</comment>
<dbReference type="AlphaFoldDB" id="A0A0C9TAI5"/>
<evidence type="ECO:0000259" key="2">
    <source>
        <dbReference type="Pfam" id="PF05970"/>
    </source>
</evidence>
<comment type="catalytic activity">
    <reaction evidence="1">
        <text>ATP + H2O = ADP + phosphate + H(+)</text>
        <dbReference type="Rhea" id="RHEA:13065"/>
        <dbReference type="ChEBI" id="CHEBI:15377"/>
        <dbReference type="ChEBI" id="CHEBI:15378"/>
        <dbReference type="ChEBI" id="CHEBI:30616"/>
        <dbReference type="ChEBI" id="CHEBI:43474"/>
        <dbReference type="ChEBI" id="CHEBI:456216"/>
        <dbReference type="EC" id="5.6.2.3"/>
    </reaction>
</comment>
<dbReference type="HOGENOM" id="CLU_001324_8_2_1"/>
<dbReference type="GO" id="GO:0000723">
    <property type="term" value="P:telomere maintenance"/>
    <property type="evidence" value="ECO:0007669"/>
    <property type="project" value="InterPro"/>
</dbReference>
<keyword evidence="4" id="KW-1185">Reference proteome</keyword>
<feature type="domain" description="DNA helicase Pif1-like DEAD-box helicase" evidence="2">
    <location>
        <begin position="1"/>
        <end position="59"/>
    </location>
</feature>
<keyword evidence="1" id="KW-0547">Nucleotide-binding</keyword>
<reference evidence="4" key="2">
    <citation type="submission" date="2015-01" db="EMBL/GenBank/DDBJ databases">
        <title>Evolutionary Origins and Diversification of the Mycorrhizal Mutualists.</title>
        <authorList>
            <consortium name="DOE Joint Genome Institute"/>
            <consortium name="Mycorrhizal Genomics Consortium"/>
            <person name="Kohler A."/>
            <person name="Kuo A."/>
            <person name="Nagy L.G."/>
            <person name="Floudas D."/>
            <person name="Copeland A."/>
            <person name="Barry K.W."/>
            <person name="Cichocki N."/>
            <person name="Veneault-Fourrey C."/>
            <person name="LaButti K."/>
            <person name="Lindquist E.A."/>
            <person name="Lipzen A."/>
            <person name="Lundell T."/>
            <person name="Morin E."/>
            <person name="Murat C."/>
            <person name="Riley R."/>
            <person name="Ohm R."/>
            <person name="Sun H."/>
            <person name="Tunlid A."/>
            <person name="Henrissat B."/>
            <person name="Grigoriev I.V."/>
            <person name="Hibbett D.S."/>
            <person name="Martin F."/>
        </authorList>
    </citation>
    <scope>NUCLEOTIDE SEQUENCE [LARGE SCALE GENOMIC DNA]</scope>
    <source>
        <strain evidence="4">ATCC 200175</strain>
    </source>
</reference>
<name>A0A0C9TAI5_PAXIN</name>
<feature type="non-terminal residue" evidence="3">
    <location>
        <position position="1"/>
    </location>
</feature>
<proteinExistence type="inferred from homology"/>
<evidence type="ECO:0000313" key="3">
    <source>
        <dbReference type="EMBL" id="KIJ05187.1"/>
    </source>
</evidence>
<gene>
    <name evidence="3" type="ORF">PAXINDRAFT_30491</name>
</gene>
<dbReference type="GO" id="GO:0006281">
    <property type="term" value="P:DNA repair"/>
    <property type="evidence" value="ECO:0007669"/>
    <property type="project" value="UniProtKB-KW"/>
</dbReference>
<feature type="non-terminal residue" evidence="3">
    <location>
        <position position="59"/>
    </location>
</feature>
<reference evidence="3 4" key="1">
    <citation type="submission" date="2014-06" db="EMBL/GenBank/DDBJ databases">
        <authorList>
            <consortium name="DOE Joint Genome Institute"/>
            <person name="Kuo A."/>
            <person name="Kohler A."/>
            <person name="Nagy L.G."/>
            <person name="Floudas D."/>
            <person name="Copeland A."/>
            <person name="Barry K.W."/>
            <person name="Cichocki N."/>
            <person name="Veneault-Fourrey C."/>
            <person name="LaButti K."/>
            <person name="Lindquist E.A."/>
            <person name="Lipzen A."/>
            <person name="Lundell T."/>
            <person name="Morin E."/>
            <person name="Murat C."/>
            <person name="Sun H."/>
            <person name="Tunlid A."/>
            <person name="Henrissat B."/>
            <person name="Grigoriev I.V."/>
            <person name="Hibbett D.S."/>
            <person name="Martin F."/>
            <person name="Nordberg H.P."/>
            <person name="Cantor M.N."/>
            <person name="Hua S.X."/>
        </authorList>
    </citation>
    <scope>NUCLEOTIDE SEQUENCE [LARGE SCALE GENOMIC DNA]</scope>
    <source>
        <strain evidence="3 4">ATCC 200175</strain>
    </source>
</reference>